<protein>
    <submittedName>
        <fullName evidence="3">Uncharacterized protein</fullName>
    </submittedName>
</protein>
<dbReference type="Proteomes" id="UP000440578">
    <property type="component" value="Unassembled WGS sequence"/>
</dbReference>
<feature type="region of interest" description="Disordered" evidence="2">
    <location>
        <begin position="158"/>
        <end position="206"/>
    </location>
</feature>
<feature type="coiled-coil region" evidence="1">
    <location>
        <begin position="51"/>
        <end position="78"/>
    </location>
</feature>
<feature type="compositionally biased region" description="Low complexity" evidence="2">
    <location>
        <begin position="184"/>
        <end position="196"/>
    </location>
</feature>
<feature type="compositionally biased region" description="Low complexity" evidence="2">
    <location>
        <begin position="158"/>
        <end position="168"/>
    </location>
</feature>
<gene>
    <name evidence="3" type="ORF">FJT64_004833</name>
</gene>
<keyword evidence="1" id="KW-0175">Coiled coil</keyword>
<dbReference type="AlphaFoldDB" id="A0A6A4W796"/>
<keyword evidence="4" id="KW-1185">Reference proteome</keyword>
<name>A0A6A4W796_AMPAM</name>
<evidence type="ECO:0000256" key="2">
    <source>
        <dbReference type="SAM" id="MobiDB-lite"/>
    </source>
</evidence>
<evidence type="ECO:0000313" key="3">
    <source>
        <dbReference type="EMBL" id="KAF0297741.1"/>
    </source>
</evidence>
<reference evidence="3 4" key="1">
    <citation type="submission" date="2019-07" db="EMBL/GenBank/DDBJ databases">
        <title>Draft genome assembly of a fouling barnacle, Amphibalanus amphitrite (Darwin, 1854): The first reference genome for Thecostraca.</title>
        <authorList>
            <person name="Kim W."/>
        </authorList>
    </citation>
    <scope>NUCLEOTIDE SEQUENCE [LARGE SCALE GENOMIC DNA]</scope>
    <source>
        <strain evidence="3">SNU_AA5</strain>
        <tissue evidence="3">Soma without cirri and trophi</tissue>
    </source>
</reference>
<comment type="caution">
    <text evidence="3">The sequence shown here is derived from an EMBL/GenBank/DDBJ whole genome shotgun (WGS) entry which is preliminary data.</text>
</comment>
<evidence type="ECO:0000256" key="1">
    <source>
        <dbReference type="SAM" id="Coils"/>
    </source>
</evidence>
<accession>A0A6A4W796</accession>
<evidence type="ECO:0000313" key="4">
    <source>
        <dbReference type="Proteomes" id="UP000440578"/>
    </source>
</evidence>
<proteinExistence type="predicted"/>
<dbReference type="EMBL" id="VIIS01001473">
    <property type="protein sequence ID" value="KAF0297741.1"/>
    <property type="molecule type" value="Genomic_DNA"/>
</dbReference>
<sequence length="316" mass="34612">MEQDLDPILGTLKEWVIKGKLPQKKKLKKCHRDLRQLARFFDQVEIEEGILKIRREREQGMEKRLRDLEEKLSELSTVSSRSCSGCMALTLRVEELERRLGPEPEARPELSITITGNPTGAAAGDTFDEQDPVDLLLREAQQLAADGDLEDLFQLETLTTGSSTTPTPMGDADQLEGDTDQPTGDADQPAGDADQPMGDADQPARAPVSRCHLILGDSIAKYFSPSVASQDSVLNLAEGGEGDVRDHVLKIIDCTETVVILGRDFPATFPSVNAGSAVGRGDRRATAIFVQHFVLKVRDVPQACWSPPKRLGLSQE</sequence>
<organism evidence="3 4">
    <name type="scientific">Amphibalanus amphitrite</name>
    <name type="common">Striped barnacle</name>
    <name type="synonym">Balanus amphitrite</name>
    <dbReference type="NCBI Taxonomy" id="1232801"/>
    <lineage>
        <taxon>Eukaryota</taxon>
        <taxon>Metazoa</taxon>
        <taxon>Ecdysozoa</taxon>
        <taxon>Arthropoda</taxon>
        <taxon>Crustacea</taxon>
        <taxon>Multicrustacea</taxon>
        <taxon>Cirripedia</taxon>
        <taxon>Thoracica</taxon>
        <taxon>Thoracicalcarea</taxon>
        <taxon>Balanomorpha</taxon>
        <taxon>Balanoidea</taxon>
        <taxon>Balanidae</taxon>
        <taxon>Amphibalaninae</taxon>
        <taxon>Amphibalanus</taxon>
    </lineage>
</organism>